<dbReference type="InterPro" id="IPR011033">
    <property type="entry name" value="PRC_barrel-like_sf"/>
</dbReference>
<dbReference type="HOGENOM" id="CLU_851818_0_0_11"/>
<dbReference type="STRING" id="196164.gene:10742538"/>
<feature type="region of interest" description="Disordered" evidence="1">
    <location>
        <begin position="232"/>
        <end position="326"/>
    </location>
</feature>
<feature type="compositionally biased region" description="Basic and acidic residues" evidence="1">
    <location>
        <begin position="154"/>
        <end position="171"/>
    </location>
</feature>
<dbReference type="Proteomes" id="UP000001409">
    <property type="component" value="Chromosome"/>
</dbReference>
<organism evidence="2 3">
    <name type="scientific">Corynebacterium efficiens (strain DSM 44549 / YS-314 / AJ 12310 / JCM 11189 / NBRC 100395)</name>
    <dbReference type="NCBI Taxonomy" id="196164"/>
    <lineage>
        <taxon>Bacteria</taxon>
        <taxon>Bacillati</taxon>
        <taxon>Actinomycetota</taxon>
        <taxon>Actinomycetes</taxon>
        <taxon>Mycobacteriales</taxon>
        <taxon>Corynebacteriaceae</taxon>
        <taxon>Corynebacterium</taxon>
    </lineage>
</organism>
<evidence type="ECO:0008006" key="4">
    <source>
        <dbReference type="Google" id="ProtNLM"/>
    </source>
</evidence>
<feature type="region of interest" description="Disordered" evidence="1">
    <location>
        <begin position="66"/>
        <end position="215"/>
    </location>
</feature>
<dbReference type="EMBL" id="BA000035">
    <property type="protein sequence ID" value="BAC18920.1"/>
    <property type="molecule type" value="Genomic_DNA"/>
</dbReference>
<evidence type="ECO:0000313" key="2">
    <source>
        <dbReference type="EMBL" id="BAC18920.1"/>
    </source>
</evidence>
<dbReference type="AlphaFoldDB" id="Q8FNN4"/>
<keyword evidence="3" id="KW-1185">Reference proteome</keyword>
<feature type="compositionally biased region" description="Basic and acidic residues" evidence="1">
    <location>
        <begin position="72"/>
        <end position="109"/>
    </location>
</feature>
<protein>
    <recommendedName>
        <fullName evidence="4">DUF2382 domain-containing protein</fullName>
    </recommendedName>
</protein>
<feature type="compositionally biased region" description="Basic and acidic residues" evidence="1">
    <location>
        <begin position="189"/>
        <end position="210"/>
    </location>
</feature>
<dbReference type="SUPFAM" id="SSF50346">
    <property type="entry name" value="PRC-barrel domain"/>
    <property type="match status" value="1"/>
</dbReference>
<dbReference type="KEGG" id="cef:CE2110"/>
<feature type="compositionally biased region" description="Basic and acidic residues" evidence="1">
    <location>
        <begin position="309"/>
        <end position="326"/>
    </location>
</feature>
<evidence type="ECO:0000256" key="1">
    <source>
        <dbReference type="SAM" id="MobiDB-lite"/>
    </source>
</evidence>
<evidence type="ECO:0000313" key="3">
    <source>
        <dbReference type="Proteomes" id="UP000001409"/>
    </source>
</evidence>
<reference evidence="2 3" key="1">
    <citation type="journal article" date="2003" name="Genome Res.">
        <title>Comparative complete genome sequence analysis of the amino acid replacements responsible for the thermostability of Corynebacterium efficiens.</title>
        <authorList>
            <person name="Nishio Y."/>
            <person name="Nakamura Y."/>
            <person name="Kawarabayasi Y."/>
            <person name="Usuda Y."/>
            <person name="Kimura E."/>
            <person name="Sugimoto S."/>
            <person name="Matsui K."/>
            <person name="Yamagishi A."/>
            <person name="Kikuchi H."/>
            <person name="Ikeo K."/>
            <person name="Gojobori T."/>
        </authorList>
    </citation>
    <scope>NUCLEOTIDE SEQUENCE [LARGE SCALE GENOMIC DNA]</scope>
    <source>
        <strain evidence="3">DSM 44549 / YS-314 / AJ 12310 / JCM 11189 / NBRC 100395</strain>
    </source>
</reference>
<name>Q8FNN4_COREF</name>
<accession>Q8FNN4</accession>
<proteinExistence type="predicted"/>
<sequence>MSSSLVPLRGSSLSGDTLHLGFSKDAIKDAPDLDADNGLSVEEENRIYEHYQLTDARDVDYFHADTTNTSTDRNRSDLTGADRDVDTHTDRGAVSDDSGHVTTTDHDDYVIPADGTRDATGVDGGRRDPMEARNTGDPATPGVSAVPGDVGAPLDDHLRDRAGTDTRDDATTPRASKLPSDVSAPVDEELVRREEETVARNRTPDDERAAADTTVTAEGARDETFVDRLRGSRVDTTDDVDNYANTGMGAGAAGGAVRSDTDTTITEETDVNASRDVDEANAHGRHTKDDVVNEVVEGKAPGDFQTQQDRFRLRRYSDRQTGTVKD</sequence>
<feature type="compositionally biased region" description="Basic and acidic residues" evidence="1">
    <location>
        <begin position="273"/>
        <end position="291"/>
    </location>
</feature>